<gene>
    <name evidence="2" type="ORF">ACI2JU_19825</name>
</gene>
<evidence type="ECO:0008006" key="4">
    <source>
        <dbReference type="Google" id="ProtNLM"/>
    </source>
</evidence>
<feature type="signal peptide" evidence="1">
    <location>
        <begin position="1"/>
        <end position="18"/>
    </location>
</feature>
<reference evidence="2 3" key="1">
    <citation type="submission" date="2024-11" db="EMBL/GenBank/DDBJ databases">
        <title>The Natural Products Discovery Center: Release of the First 8490 Sequenced Strains for Exploring Actinobacteria Biosynthetic Diversity.</title>
        <authorList>
            <person name="Kalkreuter E."/>
            <person name="Kautsar S.A."/>
            <person name="Yang D."/>
            <person name="Bader C.D."/>
            <person name="Teijaro C.N."/>
            <person name="Fluegel L."/>
            <person name="Davis C.M."/>
            <person name="Simpson J.R."/>
            <person name="Lauterbach L."/>
            <person name="Steele A.D."/>
            <person name="Gui C."/>
            <person name="Meng S."/>
            <person name="Li G."/>
            <person name="Viehrig K."/>
            <person name="Ye F."/>
            <person name="Su P."/>
            <person name="Kiefer A.F."/>
            <person name="Nichols A."/>
            <person name="Cepeda A.J."/>
            <person name="Yan W."/>
            <person name="Fan B."/>
            <person name="Jiang Y."/>
            <person name="Adhikari A."/>
            <person name="Zheng C.-J."/>
            <person name="Schuster L."/>
            <person name="Cowan T.M."/>
            <person name="Smanski M.J."/>
            <person name="Chevrette M.G."/>
            <person name="De Carvalho L.P.S."/>
            <person name="Shen B."/>
        </authorList>
    </citation>
    <scope>NUCLEOTIDE SEQUENCE [LARGE SCALE GENOMIC DNA]</scope>
    <source>
        <strain evidence="2 3">NPDC078403</strain>
    </source>
</reference>
<keyword evidence="1" id="KW-0732">Signal</keyword>
<comment type="caution">
    <text evidence="2">The sequence shown here is derived from an EMBL/GenBank/DDBJ whole genome shotgun (WGS) entry which is preliminary data.</text>
</comment>
<dbReference type="RefSeq" id="WP_182740555.1">
    <property type="nucleotide sequence ID" value="NZ_JBJDOT010000036.1"/>
</dbReference>
<protein>
    <recommendedName>
        <fullName evidence="4">Lipoprotein</fullName>
    </recommendedName>
</protein>
<dbReference type="Proteomes" id="UP001620262">
    <property type="component" value="Unassembled WGS sequence"/>
</dbReference>
<sequence>MIKRFLSLLVLCPLPLIACQWQPDDLIGSYRSLGHSYFDTFALEREGIFHSWLHQRPAITAKWQLDKNCILVIRSEHLTHPIKLTLIALTANKAVFSDGQTKQHYQRLSAQQETDK</sequence>
<organism evidence="2 3">
    <name type="scientific">Pseudoalteromonas rhizosphaerae</name>
    <dbReference type="NCBI Taxonomy" id="2518973"/>
    <lineage>
        <taxon>Bacteria</taxon>
        <taxon>Pseudomonadati</taxon>
        <taxon>Pseudomonadota</taxon>
        <taxon>Gammaproteobacteria</taxon>
        <taxon>Alteromonadales</taxon>
        <taxon>Pseudoalteromonadaceae</taxon>
        <taxon>Pseudoalteromonas</taxon>
    </lineage>
</organism>
<evidence type="ECO:0000313" key="2">
    <source>
        <dbReference type="EMBL" id="MFK3866102.1"/>
    </source>
</evidence>
<accession>A0ABW8L241</accession>
<evidence type="ECO:0000313" key="3">
    <source>
        <dbReference type="Proteomes" id="UP001620262"/>
    </source>
</evidence>
<feature type="chain" id="PRO_5045852899" description="Lipoprotein" evidence="1">
    <location>
        <begin position="19"/>
        <end position="116"/>
    </location>
</feature>
<evidence type="ECO:0000256" key="1">
    <source>
        <dbReference type="SAM" id="SignalP"/>
    </source>
</evidence>
<proteinExistence type="predicted"/>
<dbReference type="EMBL" id="JBJDOT010000036">
    <property type="protein sequence ID" value="MFK3866102.1"/>
    <property type="molecule type" value="Genomic_DNA"/>
</dbReference>
<keyword evidence="3" id="KW-1185">Reference proteome</keyword>
<name>A0ABW8L241_9GAMM</name>